<proteinExistence type="predicted"/>
<dbReference type="RefSeq" id="WP_145744029.1">
    <property type="nucleotide sequence ID" value="NZ_JAVDQZ010000005.1"/>
</dbReference>
<dbReference type="EMBL" id="JAVDQZ010000005">
    <property type="protein sequence ID" value="MDR6427324.1"/>
    <property type="molecule type" value="Genomic_DNA"/>
</dbReference>
<evidence type="ECO:0000313" key="2">
    <source>
        <dbReference type="EMBL" id="MDR6427324.1"/>
    </source>
</evidence>
<keyword evidence="1" id="KW-0472">Membrane</keyword>
<comment type="caution">
    <text evidence="2">The sequence shown here is derived from an EMBL/GenBank/DDBJ whole genome shotgun (WGS) entry which is preliminary data.</text>
</comment>
<sequence>MTLRQVGSWMPFACASILSFLAYRTLSASEWYYVWLWLLTGLSAVLAARLLWQAGFKCAAAAGTTIGLLVGQWWLVEALILRAFWRINGFAP</sequence>
<keyword evidence="1" id="KW-1133">Transmembrane helix</keyword>
<organism evidence="2 3">
    <name type="scientific">Variovorax paradoxus</name>
    <dbReference type="NCBI Taxonomy" id="34073"/>
    <lineage>
        <taxon>Bacteria</taxon>
        <taxon>Pseudomonadati</taxon>
        <taxon>Pseudomonadota</taxon>
        <taxon>Betaproteobacteria</taxon>
        <taxon>Burkholderiales</taxon>
        <taxon>Comamonadaceae</taxon>
        <taxon>Variovorax</taxon>
    </lineage>
</organism>
<evidence type="ECO:0000256" key="1">
    <source>
        <dbReference type="SAM" id="Phobius"/>
    </source>
</evidence>
<feature type="transmembrane region" description="Helical" evidence="1">
    <location>
        <begin position="32"/>
        <end position="52"/>
    </location>
</feature>
<keyword evidence="1" id="KW-0812">Transmembrane</keyword>
<evidence type="ECO:0000313" key="3">
    <source>
        <dbReference type="Proteomes" id="UP001184828"/>
    </source>
</evidence>
<feature type="transmembrane region" description="Helical" evidence="1">
    <location>
        <begin position="7"/>
        <end position="26"/>
    </location>
</feature>
<feature type="transmembrane region" description="Helical" evidence="1">
    <location>
        <begin position="59"/>
        <end position="85"/>
    </location>
</feature>
<protein>
    <submittedName>
        <fullName evidence="2">Uncharacterized protein</fullName>
    </submittedName>
</protein>
<dbReference type="Proteomes" id="UP001184828">
    <property type="component" value="Unassembled WGS sequence"/>
</dbReference>
<accession>A0AAE4BYQ5</accession>
<dbReference type="AlphaFoldDB" id="A0AAE4BYQ5"/>
<gene>
    <name evidence="2" type="ORF">J2738_003479</name>
</gene>
<reference evidence="2" key="1">
    <citation type="submission" date="2023-07" db="EMBL/GenBank/DDBJ databases">
        <title>Sorghum-associated microbial communities from plants grown in Nebraska, USA.</title>
        <authorList>
            <person name="Schachtman D."/>
        </authorList>
    </citation>
    <scope>NUCLEOTIDE SEQUENCE</scope>
    <source>
        <strain evidence="2">DS2114</strain>
    </source>
</reference>
<name>A0AAE4BYQ5_VARPD</name>